<keyword evidence="1" id="KW-0808">Transferase</keyword>
<dbReference type="AlphaFoldDB" id="A0A2X1UM90"/>
<dbReference type="SUPFAM" id="SSF53271">
    <property type="entry name" value="PRTase-like"/>
    <property type="match status" value="1"/>
</dbReference>
<name>A0A2X1UM90_9BURK</name>
<sequence length="272" mass="30483">MIENEIGRGERASWGSFPRVIRNDDLNTLSNHSEYLGAKSGDTEAAISLISKTLKQETVEECFKLLKKCSDVILVPVLAKEVAGNNKIPLVTAKFLSEYLELPFVDNIVQKEKIGRTGKGADYRLAFNPTFEGFVDNSKEYFIVDDTLTMGGTIASLHGYLKNRGAKVVGAMVMTAHVGSLELPIKQSMYNDIINKHSEEINQFWKKEFGYGIEKLTQAEAGHLRAAKTFDQLRTRIIEARYAGVSQLVEGNEISKKTFEQKKSEPEQDIER</sequence>
<dbReference type="CDD" id="cd06223">
    <property type="entry name" value="PRTases_typeI"/>
    <property type="match status" value="1"/>
</dbReference>
<evidence type="ECO:0000313" key="2">
    <source>
        <dbReference type="Proteomes" id="UP000250242"/>
    </source>
</evidence>
<dbReference type="InterPro" id="IPR029057">
    <property type="entry name" value="PRTase-like"/>
</dbReference>
<reference evidence="1 2" key="1">
    <citation type="submission" date="2018-06" db="EMBL/GenBank/DDBJ databases">
        <authorList>
            <consortium name="Pathogen Informatics"/>
            <person name="Doyle S."/>
        </authorList>
    </citation>
    <scope>NUCLEOTIDE SEQUENCE [LARGE SCALE GENOMIC DNA]</scope>
    <source>
        <strain evidence="1 2">NCTC11009</strain>
    </source>
</reference>
<dbReference type="Gene3D" id="3.40.50.2020">
    <property type="match status" value="1"/>
</dbReference>
<evidence type="ECO:0000313" key="1">
    <source>
        <dbReference type="EMBL" id="SPY08279.1"/>
    </source>
</evidence>
<dbReference type="RefSeq" id="WP_146013032.1">
    <property type="nucleotide sequence ID" value="NZ_JVJW01000079.1"/>
</dbReference>
<gene>
    <name evidence="1" type="ORF">NCTC11009_01505</name>
</gene>
<dbReference type="GeneID" id="93428269"/>
<proteinExistence type="predicted"/>
<dbReference type="EMBL" id="UATH01000001">
    <property type="protein sequence ID" value="SPY08279.1"/>
    <property type="molecule type" value="Genomic_DNA"/>
</dbReference>
<protein>
    <submittedName>
        <fullName evidence="1">Phosphoribosyl transferase domain</fullName>
    </submittedName>
</protein>
<organism evidence="1 2">
    <name type="scientific">Oligella urethralis</name>
    <dbReference type="NCBI Taxonomy" id="90245"/>
    <lineage>
        <taxon>Bacteria</taxon>
        <taxon>Pseudomonadati</taxon>
        <taxon>Pseudomonadota</taxon>
        <taxon>Betaproteobacteria</taxon>
        <taxon>Burkholderiales</taxon>
        <taxon>Alcaligenaceae</taxon>
        <taxon>Oligella</taxon>
    </lineage>
</organism>
<accession>A0A2X1UM90</accession>
<dbReference type="InterPro" id="IPR000836">
    <property type="entry name" value="PRTase_dom"/>
</dbReference>
<dbReference type="Proteomes" id="UP000250242">
    <property type="component" value="Unassembled WGS sequence"/>
</dbReference>
<dbReference type="GO" id="GO:0016740">
    <property type="term" value="F:transferase activity"/>
    <property type="evidence" value="ECO:0007669"/>
    <property type="project" value="UniProtKB-KW"/>
</dbReference>